<feature type="transmembrane region" description="Helical" evidence="2">
    <location>
        <begin position="147"/>
        <end position="172"/>
    </location>
</feature>
<dbReference type="SUPFAM" id="SSF160544">
    <property type="entry name" value="EscU C-terminal domain-like"/>
    <property type="match status" value="1"/>
</dbReference>
<reference evidence="3 4" key="1">
    <citation type="submission" date="2015-11" db="EMBL/GenBank/DDBJ databases">
        <title>Ensifer anhuiense sp. nov., an effective nitrogen fixation bacterium with Glycine soja.</title>
        <authorList>
            <person name="Yan H."/>
            <person name="Chen W."/>
        </authorList>
    </citation>
    <scope>NUCLEOTIDE SEQUENCE [LARGE SCALE GENOMIC DNA]</scope>
    <source>
        <strain evidence="3 4">LMG 7837</strain>
    </source>
</reference>
<feature type="transmembrane region" description="Helical" evidence="2">
    <location>
        <begin position="32"/>
        <end position="49"/>
    </location>
</feature>
<evidence type="ECO:0000313" key="3">
    <source>
        <dbReference type="EMBL" id="OAP49754.1"/>
    </source>
</evidence>
<feature type="transmembrane region" description="Helical" evidence="2">
    <location>
        <begin position="85"/>
        <end position="108"/>
    </location>
</feature>
<dbReference type="RefSeq" id="WP_066868806.1">
    <property type="nucleotide sequence ID" value="NZ_LNQB01000051.1"/>
</dbReference>
<dbReference type="GO" id="GO:0009306">
    <property type="term" value="P:protein secretion"/>
    <property type="evidence" value="ECO:0007669"/>
    <property type="project" value="InterPro"/>
</dbReference>
<name>A0A178YQM7_SINSA</name>
<dbReference type="PANTHER" id="PTHR30531:SF12">
    <property type="entry name" value="FLAGELLAR BIOSYNTHETIC PROTEIN FLHB"/>
    <property type="match status" value="1"/>
</dbReference>
<dbReference type="InterPro" id="IPR029025">
    <property type="entry name" value="T3SS_substrate_exporter_C"/>
</dbReference>
<keyword evidence="4" id="KW-1185">Reference proteome</keyword>
<keyword evidence="2" id="KW-0812">Transmembrane</keyword>
<dbReference type="Proteomes" id="UP000078507">
    <property type="component" value="Unassembled WGS sequence"/>
</dbReference>
<dbReference type="PANTHER" id="PTHR30531">
    <property type="entry name" value="FLAGELLAR BIOSYNTHETIC PROTEIN FLHB"/>
    <property type="match status" value="1"/>
</dbReference>
<dbReference type="PRINTS" id="PR00950">
    <property type="entry name" value="TYPE3IMSPROT"/>
</dbReference>
<evidence type="ECO:0000256" key="1">
    <source>
        <dbReference type="ARBA" id="ARBA00010690"/>
    </source>
</evidence>
<accession>A0A178YQM7</accession>
<dbReference type="Pfam" id="PF01312">
    <property type="entry name" value="Bac_export_2"/>
    <property type="match status" value="1"/>
</dbReference>
<dbReference type="GO" id="GO:0005886">
    <property type="term" value="C:plasma membrane"/>
    <property type="evidence" value="ECO:0007669"/>
    <property type="project" value="TreeGrafter"/>
</dbReference>
<dbReference type="OrthoDB" id="9807950at2"/>
<comment type="similarity">
    <text evidence="1">Belongs to the type III secretion exporter family.</text>
</comment>
<dbReference type="Gene3D" id="3.40.1690.10">
    <property type="entry name" value="secretion proteins EscU"/>
    <property type="match status" value="1"/>
</dbReference>
<evidence type="ECO:0000313" key="4">
    <source>
        <dbReference type="Proteomes" id="UP000078507"/>
    </source>
</evidence>
<gene>
    <name evidence="3" type="ORF">ATB98_03020</name>
</gene>
<dbReference type="InterPro" id="IPR006135">
    <property type="entry name" value="T3SS_substrate_exporter"/>
</dbReference>
<dbReference type="AlphaFoldDB" id="A0A178YQM7"/>
<dbReference type="STRING" id="36856.ATB98_03020"/>
<protein>
    <submittedName>
        <fullName evidence="3">Translocation protein in type III secretion system, RhcU</fullName>
    </submittedName>
</protein>
<evidence type="ECO:0000256" key="2">
    <source>
        <dbReference type="SAM" id="Phobius"/>
    </source>
</evidence>
<comment type="caution">
    <text evidence="3">The sequence shown here is derived from an EMBL/GenBank/DDBJ whole genome shotgun (WGS) entry which is preliminary data.</text>
</comment>
<proteinExistence type="inferred from homology"/>
<keyword evidence="2" id="KW-1133">Transmembrane helix</keyword>
<dbReference type="EMBL" id="LNQB01000051">
    <property type="protein sequence ID" value="OAP49754.1"/>
    <property type="molecule type" value="Genomic_DNA"/>
</dbReference>
<organism evidence="3 4">
    <name type="scientific">Sinorhizobium saheli</name>
    <dbReference type="NCBI Taxonomy" id="36856"/>
    <lineage>
        <taxon>Bacteria</taxon>
        <taxon>Pseudomonadati</taxon>
        <taxon>Pseudomonadota</taxon>
        <taxon>Alphaproteobacteria</taxon>
        <taxon>Hyphomicrobiales</taxon>
        <taxon>Rhizobiaceae</taxon>
        <taxon>Sinorhizobium/Ensifer group</taxon>
        <taxon>Sinorhizobium</taxon>
    </lineage>
</organism>
<keyword evidence="2" id="KW-0472">Membrane</keyword>
<sequence length="345" mass="37281">MSETSEEKTLPASDKKIRDARRKGQVLHSPDMVSGIVVLFSTLFLFYVAPHLQVKIGLLLDEASQIHARPFADVWYRLSTIAADALWTTVLPILGITVIAILATNVAITKGFVFSAKPLEPDFNRINPASGLKRIVSLKSVVDFGKALFKIAALSVAFSIVFYAGLGALFQAPTCGFACLHATSLSMLKTTAAIAIAAFVVMGVVDIFLQRWLFMREMRMTRSESKREHKDAEGDPMIRQERRKLARLLGTTRTGLSSAVLLIGEDGAVSVGIRYVRGETPVPIVVCRGFAAAAASMRAEARGRGIPFMADARLAAELGKTPIGAPVPDRLFQEVANALVANGLI</sequence>
<feature type="transmembrane region" description="Helical" evidence="2">
    <location>
        <begin position="192"/>
        <end position="214"/>
    </location>
</feature>